<dbReference type="GO" id="GO:0016747">
    <property type="term" value="F:acyltransferase activity, transferring groups other than amino-acyl groups"/>
    <property type="evidence" value="ECO:0007669"/>
    <property type="project" value="InterPro"/>
</dbReference>
<dbReference type="CDD" id="cd04301">
    <property type="entry name" value="NAT_SF"/>
    <property type="match status" value="1"/>
</dbReference>
<evidence type="ECO:0000259" key="4">
    <source>
        <dbReference type="PROSITE" id="PS51186"/>
    </source>
</evidence>
<dbReference type="AlphaFoldDB" id="A0A7J5D4Q1"/>
<dbReference type="PANTHER" id="PTHR43420">
    <property type="entry name" value="ACETYLTRANSFERASE"/>
    <property type="match status" value="1"/>
</dbReference>
<name>A0A7J5D4Q1_9ACTN</name>
<feature type="compositionally biased region" description="Low complexity" evidence="3">
    <location>
        <begin position="1"/>
        <end position="23"/>
    </location>
</feature>
<organism evidence="5 6">
    <name type="scientific">Streptomyces triticiradicis</name>
    <dbReference type="NCBI Taxonomy" id="2651189"/>
    <lineage>
        <taxon>Bacteria</taxon>
        <taxon>Bacillati</taxon>
        <taxon>Actinomycetota</taxon>
        <taxon>Actinomycetes</taxon>
        <taxon>Kitasatosporales</taxon>
        <taxon>Streptomycetaceae</taxon>
        <taxon>Streptomyces</taxon>
    </lineage>
</organism>
<dbReference type="Pfam" id="PF08445">
    <property type="entry name" value="FR47"/>
    <property type="match status" value="1"/>
</dbReference>
<evidence type="ECO:0000313" key="5">
    <source>
        <dbReference type="EMBL" id="KAB1979042.1"/>
    </source>
</evidence>
<proteinExistence type="predicted"/>
<feature type="domain" description="N-acetyltransferase" evidence="4">
    <location>
        <begin position="124"/>
        <end position="256"/>
    </location>
</feature>
<protein>
    <submittedName>
        <fullName evidence="5">GNAT family N-acetyltransferase</fullName>
    </submittedName>
</protein>
<comment type="caution">
    <text evidence="5">The sequence shown here is derived from an EMBL/GenBank/DDBJ whole genome shotgun (WGS) entry which is preliminary data.</text>
</comment>
<dbReference type="InterPro" id="IPR000182">
    <property type="entry name" value="GNAT_dom"/>
</dbReference>
<evidence type="ECO:0000313" key="6">
    <source>
        <dbReference type="Proteomes" id="UP000442990"/>
    </source>
</evidence>
<dbReference type="EMBL" id="WBKG01000045">
    <property type="protein sequence ID" value="KAB1979042.1"/>
    <property type="molecule type" value="Genomic_DNA"/>
</dbReference>
<keyword evidence="6" id="KW-1185">Reference proteome</keyword>
<gene>
    <name evidence="5" type="ORF">F8144_37270</name>
</gene>
<dbReference type="PROSITE" id="PS51186">
    <property type="entry name" value="GNAT"/>
    <property type="match status" value="1"/>
</dbReference>
<evidence type="ECO:0000256" key="2">
    <source>
        <dbReference type="ARBA" id="ARBA00023315"/>
    </source>
</evidence>
<evidence type="ECO:0000256" key="3">
    <source>
        <dbReference type="SAM" id="MobiDB-lite"/>
    </source>
</evidence>
<dbReference type="InterPro" id="IPR050680">
    <property type="entry name" value="YpeA/RimI_acetyltransf"/>
</dbReference>
<keyword evidence="1 5" id="KW-0808">Transferase</keyword>
<dbReference type="InterPro" id="IPR016181">
    <property type="entry name" value="Acyl_CoA_acyltransferase"/>
</dbReference>
<dbReference type="SUPFAM" id="SSF55729">
    <property type="entry name" value="Acyl-CoA N-acyltransferases (Nat)"/>
    <property type="match status" value="1"/>
</dbReference>
<dbReference type="PANTHER" id="PTHR43420:SF3">
    <property type="entry name" value="N-ACETYLTRANSFERASE DOMAIN-CONTAINING PROTEIN"/>
    <property type="match status" value="1"/>
</dbReference>
<evidence type="ECO:0000256" key="1">
    <source>
        <dbReference type="ARBA" id="ARBA00022679"/>
    </source>
</evidence>
<keyword evidence="2" id="KW-0012">Acyltransferase</keyword>
<dbReference type="RefSeq" id="WP_151473858.1">
    <property type="nucleotide sequence ID" value="NZ_WBKG01000045.1"/>
</dbReference>
<feature type="region of interest" description="Disordered" evidence="3">
    <location>
        <begin position="1"/>
        <end position="42"/>
    </location>
</feature>
<sequence length="256" mass="26733">MTTTPTTGSAPGAGSPSVTGAAANSPTGHPLDNPVHSSLAGPHARFAQGRGRALRYDPEVCPFVALPDRPDAQDWTDAASLMGPGAVIALAGSGAPPPDGWEVLYQGPGAQLVDDGVAAVPDEEAIRLTTADVPEMLALIERTDPGPFLSRSIELGSYLGFRRDGELIAMAGERLRPPGWTEISAVCTDSAHRGRGLATRLVHAVAHGIRQRGDTPFLHAAAENTSAIRLYESLGFRLRPGIVFQAVRVPEDPADG</sequence>
<dbReference type="Gene3D" id="3.40.630.30">
    <property type="match status" value="1"/>
</dbReference>
<accession>A0A7J5D4Q1</accession>
<dbReference type="Proteomes" id="UP000442990">
    <property type="component" value="Unassembled WGS sequence"/>
</dbReference>
<dbReference type="InterPro" id="IPR013653">
    <property type="entry name" value="GCN5-like_dom"/>
</dbReference>
<reference evidence="5 6" key="1">
    <citation type="submission" date="2019-09" db="EMBL/GenBank/DDBJ databases">
        <title>Isolation and identification of active actinomycetes.</title>
        <authorList>
            <person name="Yu Z."/>
            <person name="Han C."/>
            <person name="Yu B."/>
        </authorList>
    </citation>
    <scope>NUCLEOTIDE SEQUENCE [LARGE SCALE GENOMIC DNA]</scope>
    <source>
        <strain evidence="5 6">NEAU-H2</strain>
    </source>
</reference>